<organism evidence="1 2">
    <name type="scientific">Cytobacillus firmus</name>
    <name type="common">Bacillus firmus</name>
    <dbReference type="NCBI Taxonomy" id="1399"/>
    <lineage>
        <taxon>Bacteria</taxon>
        <taxon>Bacillati</taxon>
        <taxon>Bacillota</taxon>
        <taxon>Bacilli</taxon>
        <taxon>Bacillales</taxon>
        <taxon>Bacillaceae</taxon>
        <taxon>Cytobacillus</taxon>
    </lineage>
</organism>
<evidence type="ECO:0000313" key="1">
    <source>
        <dbReference type="EMBL" id="RBP96181.1"/>
    </source>
</evidence>
<dbReference type="InterPro" id="IPR010461">
    <property type="entry name" value="ComK"/>
</dbReference>
<protein>
    <submittedName>
        <fullName evidence="1">Competence protein ComK</fullName>
    </submittedName>
</protein>
<keyword evidence="2" id="KW-1185">Reference proteome</keyword>
<accession>A0A366K6G5</accession>
<dbReference type="Proteomes" id="UP000252731">
    <property type="component" value="Unassembled WGS sequence"/>
</dbReference>
<dbReference type="EMBL" id="QNSF01000002">
    <property type="protein sequence ID" value="RBP96181.1"/>
    <property type="molecule type" value="Genomic_DNA"/>
</dbReference>
<sequence length="188" mass="21495">MKAKQIVSYIIVPETKSIRAEFNDNGECHSLVLEGDYTFKVDMKPAEIIDESLKYYGFDLNGAISGSRAILGQCKAVPVRIPGEINMYWFPHTSPGQEECVWFALHHVEAILAEDHGLSNVYVSGGHCFKLNAAEKDLTFKYDRTEKLESRISKRTVNTFSFIMERTTKTYTVEKGKRNYIITRKKDK</sequence>
<dbReference type="RefSeq" id="WP_113881678.1">
    <property type="nucleotide sequence ID" value="NZ_QNSF01000002.1"/>
</dbReference>
<dbReference type="GO" id="GO:0030420">
    <property type="term" value="P:establishment of competence for transformation"/>
    <property type="evidence" value="ECO:0007669"/>
    <property type="project" value="InterPro"/>
</dbReference>
<dbReference type="OrthoDB" id="2731896at2"/>
<comment type="caution">
    <text evidence="1">The sequence shown here is derived from an EMBL/GenBank/DDBJ whole genome shotgun (WGS) entry which is preliminary data.</text>
</comment>
<reference evidence="1 2" key="1">
    <citation type="submission" date="2018-06" db="EMBL/GenBank/DDBJ databases">
        <title>Freshwater and sediment microbial communities from various areas in North America, analyzing microbe dynamics in response to fracking.</title>
        <authorList>
            <person name="Lamendella R."/>
        </authorList>
    </citation>
    <scope>NUCLEOTIDE SEQUENCE [LARGE SCALE GENOMIC DNA]</scope>
    <source>
        <strain evidence="1 2">14_TX</strain>
    </source>
</reference>
<gene>
    <name evidence="1" type="ORF">DFO70_102508</name>
</gene>
<name>A0A366K6G5_CYTFI</name>
<dbReference type="AlphaFoldDB" id="A0A366K6G5"/>
<proteinExistence type="predicted"/>
<dbReference type="Pfam" id="PF06338">
    <property type="entry name" value="ComK"/>
    <property type="match status" value="1"/>
</dbReference>
<evidence type="ECO:0000313" key="2">
    <source>
        <dbReference type="Proteomes" id="UP000252731"/>
    </source>
</evidence>